<dbReference type="PROSITE" id="PS50833">
    <property type="entry name" value="BRIX"/>
    <property type="match status" value="1"/>
</dbReference>
<comment type="similarity">
    <text evidence="3">Belongs to the BRX1 family.</text>
</comment>
<dbReference type="FunCoup" id="F6UJD6">
    <property type="interactions" value="307"/>
</dbReference>
<dbReference type="Proteomes" id="UP000008144">
    <property type="component" value="Chromosome 8"/>
</dbReference>
<dbReference type="GO" id="GO:0003723">
    <property type="term" value="F:RNA binding"/>
    <property type="evidence" value="ECO:0000318"/>
    <property type="project" value="GO_Central"/>
</dbReference>
<dbReference type="OMA" id="YRHRHLM"/>
<dbReference type="GO" id="GO:0006364">
    <property type="term" value="P:rRNA processing"/>
    <property type="evidence" value="ECO:0007669"/>
    <property type="project" value="InterPro"/>
</dbReference>
<evidence type="ECO:0000256" key="2">
    <source>
        <dbReference type="ARBA" id="ARBA00004604"/>
    </source>
</evidence>
<dbReference type="AlphaFoldDB" id="F6UJD6"/>
<dbReference type="STRING" id="7719.ENSCINP00000003437"/>
<dbReference type="InterPro" id="IPR007109">
    <property type="entry name" value="Brix"/>
</dbReference>
<dbReference type="GO" id="GO:0005730">
    <property type="term" value="C:nucleolus"/>
    <property type="evidence" value="ECO:0000318"/>
    <property type="project" value="GO_Central"/>
</dbReference>
<organism evidence="9 10">
    <name type="scientific">Ciona intestinalis</name>
    <name type="common">Transparent sea squirt</name>
    <name type="synonym">Ascidia intestinalis</name>
    <dbReference type="NCBI Taxonomy" id="7719"/>
    <lineage>
        <taxon>Eukaryota</taxon>
        <taxon>Metazoa</taxon>
        <taxon>Chordata</taxon>
        <taxon>Tunicata</taxon>
        <taxon>Ascidiacea</taxon>
        <taxon>Phlebobranchia</taxon>
        <taxon>Cionidae</taxon>
        <taxon>Ciona</taxon>
    </lineage>
</organism>
<dbReference type="PANTHER" id="PTHR13634">
    <property type="entry name" value="RIBOSOME BIOGENESIS PROTEIN BRIX"/>
    <property type="match status" value="1"/>
</dbReference>
<protein>
    <recommendedName>
        <fullName evidence="4">Ribosome biogenesis protein BRX1 homolog</fullName>
    </recommendedName>
    <alternativeName>
        <fullName evidence="7">Brix domain-containing protein 2</fullName>
    </alternativeName>
</protein>
<reference evidence="10" key="1">
    <citation type="journal article" date="2002" name="Science">
        <title>The draft genome of Ciona intestinalis: insights into chordate and vertebrate origins.</title>
        <authorList>
            <person name="Dehal P."/>
            <person name="Satou Y."/>
            <person name="Campbell R.K."/>
            <person name="Chapman J."/>
            <person name="Degnan B."/>
            <person name="De Tomaso A."/>
            <person name="Davidson B."/>
            <person name="Di Gregorio A."/>
            <person name="Gelpke M."/>
            <person name="Goodstein D.M."/>
            <person name="Harafuji N."/>
            <person name="Hastings K.E."/>
            <person name="Ho I."/>
            <person name="Hotta K."/>
            <person name="Huang W."/>
            <person name="Kawashima T."/>
            <person name="Lemaire P."/>
            <person name="Martinez D."/>
            <person name="Meinertzhagen I.A."/>
            <person name="Necula S."/>
            <person name="Nonaka M."/>
            <person name="Putnam N."/>
            <person name="Rash S."/>
            <person name="Saiga H."/>
            <person name="Satake M."/>
            <person name="Terry A."/>
            <person name="Yamada L."/>
            <person name="Wang H.G."/>
            <person name="Awazu S."/>
            <person name="Azumi K."/>
            <person name="Boore J."/>
            <person name="Branno M."/>
            <person name="Chin-Bow S."/>
            <person name="DeSantis R."/>
            <person name="Doyle S."/>
            <person name="Francino P."/>
            <person name="Keys D.N."/>
            <person name="Haga S."/>
            <person name="Hayashi H."/>
            <person name="Hino K."/>
            <person name="Imai K.S."/>
            <person name="Inaba K."/>
            <person name="Kano S."/>
            <person name="Kobayashi K."/>
            <person name="Kobayashi M."/>
            <person name="Lee B.I."/>
            <person name="Makabe K.W."/>
            <person name="Manohar C."/>
            <person name="Matassi G."/>
            <person name="Medina M."/>
            <person name="Mochizuki Y."/>
            <person name="Mount S."/>
            <person name="Morishita T."/>
            <person name="Miura S."/>
            <person name="Nakayama A."/>
            <person name="Nishizaka S."/>
            <person name="Nomoto H."/>
            <person name="Ohta F."/>
            <person name="Oishi K."/>
            <person name="Rigoutsos I."/>
            <person name="Sano M."/>
            <person name="Sasaki A."/>
            <person name="Sasakura Y."/>
            <person name="Shoguchi E."/>
            <person name="Shin-i T."/>
            <person name="Spagnuolo A."/>
            <person name="Stainier D."/>
            <person name="Suzuki M.M."/>
            <person name="Tassy O."/>
            <person name="Takatori N."/>
            <person name="Tokuoka M."/>
            <person name="Yagi K."/>
            <person name="Yoshizaki F."/>
            <person name="Wada S."/>
            <person name="Zhang C."/>
            <person name="Hyatt P.D."/>
            <person name="Larimer F."/>
            <person name="Detter C."/>
            <person name="Doggett N."/>
            <person name="Glavina T."/>
            <person name="Hawkins T."/>
            <person name="Richardson P."/>
            <person name="Lucas S."/>
            <person name="Kohara Y."/>
            <person name="Levine M."/>
            <person name="Satoh N."/>
            <person name="Rokhsar D.S."/>
        </authorList>
    </citation>
    <scope>NUCLEOTIDE SEQUENCE [LARGE SCALE GENOMIC DNA]</scope>
</reference>
<keyword evidence="5" id="KW-0690">Ribosome biogenesis</keyword>
<evidence type="ECO:0000256" key="6">
    <source>
        <dbReference type="ARBA" id="ARBA00023242"/>
    </source>
</evidence>
<dbReference type="GeneTree" id="ENSGT00390000014467"/>
<evidence type="ECO:0000256" key="7">
    <source>
        <dbReference type="ARBA" id="ARBA00033181"/>
    </source>
</evidence>
<dbReference type="GO" id="GO:0019843">
    <property type="term" value="F:rRNA binding"/>
    <property type="evidence" value="ECO:0007669"/>
    <property type="project" value="InterPro"/>
</dbReference>
<name>F6UJD6_CIOIN</name>
<sequence>MPTLTKGRWKNKQKVLVFTSRGITYKGRHLVNDLRNLMPHTKTDVKMDRKSDLLMVNEICEIKSCNKCIFLVGKKKRDVYMWISNVPHGPSALFHVEYLNMMEELKFTGNCLKASRPILSFDSKFDDSPHMKLLKELFIQVFGTPNFHPKSQPFVDHVFTFSLMDGKIWFRNYQIVEENGELVEIGPRYTMTLSRILSGSFGGPILYINPDYQSPNLVRHLEKKSSTKYVDNKAAKIDKKMRRSDKTFAADETDQVFDTNLTAE</sequence>
<feature type="domain" description="Brix" evidence="8">
    <location>
        <begin position="13"/>
        <end position="202"/>
    </location>
</feature>
<dbReference type="GO" id="GO:0000027">
    <property type="term" value="P:ribosomal large subunit assembly"/>
    <property type="evidence" value="ECO:0000318"/>
    <property type="project" value="GO_Central"/>
</dbReference>
<dbReference type="EMBL" id="EAAA01002634">
    <property type="status" value="NOT_ANNOTATED_CDS"/>
    <property type="molecule type" value="Genomic_DNA"/>
</dbReference>
<reference evidence="9" key="3">
    <citation type="submission" date="2025-08" db="UniProtKB">
        <authorList>
            <consortium name="Ensembl"/>
        </authorList>
    </citation>
    <scope>IDENTIFICATION</scope>
</reference>
<dbReference type="SUPFAM" id="SSF52954">
    <property type="entry name" value="Class II aaRS ABD-related"/>
    <property type="match status" value="1"/>
</dbReference>
<accession>F6UJD6</accession>
<evidence type="ECO:0000256" key="3">
    <source>
        <dbReference type="ARBA" id="ARBA00006369"/>
    </source>
</evidence>
<dbReference type="FunFam" id="3.40.50.10480:FF:000003">
    <property type="entry name" value="Ribosome biogenesis protein BRX1"/>
    <property type="match status" value="1"/>
</dbReference>
<keyword evidence="6" id="KW-0539">Nucleus</keyword>
<evidence type="ECO:0000256" key="5">
    <source>
        <dbReference type="ARBA" id="ARBA00022517"/>
    </source>
</evidence>
<evidence type="ECO:0000313" key="10">
    <source>
        <dbReference type="Proteomes" id="UP000008144"/>
    </source>
</evidence>
<evidence type="ECO:0000256" key="4">
    <source>
        <dbReference type="ARBA" id="ARBA00020522"/>
    </source>
</evidence>
<evidence type="ECO:0000259" key="8">
    <source>
        <dbReference type="PROSITE" id="PS50833"/>
    </source>
</evidence>
<keyword evidence="10" id="KW-1185">Reference proteome</keyword>
<dbReference type="Ensembl" id="ENSCINT00000003437.3">
    <property type="protein sequence ID" value="ENSCINP00000003437.3"/>
    <property type="gene ID" value="ENSCING00000001695.3"/>
</dbReference>
<reference evidence="9" key="2">
    <citation type="journal article" date="2008" name="Genome Biol.">
        <title>Improved genome assembly and evidence-based global gene model set for the chordate Ciona intestinalis: new insight into intron and operon populations.</title>
        <authorList>
            <person name="Satou Y."/>
            <person name="Mineta K."/>
            <person name="Ogasawara M."/>
            <person name="Sasakura Y."/>
            <person name="Shoguchi E."/>
            <person name="Ueno K."/>
            <person name="Yamada L."/>
            <person name="Matsumoto J."/>
            <person name="Wasserscheid J."/>
            <person name="Dewar K."/>
            <person name="Wiley G.B."/>
            <person name="Macmil S.L."/>
            <person name="Roe B.A."/>
            <person name="Zeller R.W."/>
            <person name="Hastings K.E."/>
            <person name="Lemaire P."/>
            <person name="Lindquist E."/>
            <person name="Endo T."/>
            <person name="Hotta K."/>
            <person name="Inaba K."/>
        </authorList>
    </citation>
    <scope>NUCLEOTIDE SEQUENCE [LARGE SCALE GENOMIC DNA]</scope>
    <source>
        <strain evidence="9">wild type</strain>
    </source>
</reference>
<reference evidence="9" key="4">
    <citation type="submission" date="2025-09" db="UniProtKB">
        <authorList>
            <consortium name="Ensembl"/>
        </authorList>
    </citation>
    <scope>IDENTIFICATION</scope>
</reference>
<dbReference type="SMART" id="SM00879">
    <property type="entry name" value="Brix"/>
    <property type="match status" value="1"/>
</dbReference>
<dbReference type="PANTHER" id="PTHR13634:SF0">
    <property type="entry name" value="RIBOSOME BIOGENESIS PROTEIN BRX1 HOMOLOG"/>
    <property type="match status" value="1"/>
</dbReference>
<dbReference type="InterPro" id="IPR026532">
    <property type="entry name" value="BRX1"/>
</dbReference>
<dbReference type="Gene3D" id="3.40.50.10480">
    <property type="entry name" value="Probable brix-domain ribosomal biogenesis protein"/>
    <property type="match status" value="1"/>
</dbReference>
<evidence type="ECO:0000256" key="1">
    <source>
        <dbReference type="ARBA" id="ARBA00003439"/>
    </source>
</evidence>
<dbReference type="Pfam" id="PF04427">
    <property type="entry name" value="Brix"/>
    <property type="match status" value="1"/>
</dbReference>
<proteinExistence type="inferred from homology"/>
<comment type="subcellular location">
    <subcellularLocation>
        <location evidence="2">Nucleus</location>
        <location evidence="2">Nucleolus</location>
    </subcellularLocation>
</comment>
<evidence type="ECO:0000313" key="9">
    <source>
        <dbReference type="Ensembl" id="ENSCINP00000003437.3"/>
    </source>
</evidence>
<comment type="function">
    <text evidence="1">Required for biogenesis of the 60S ribosomal subunit.</text>
</comment>
<dbReference type="HOGENOM" id="CLU_048373_2_0_1"/>
<dbReference type="InParanoid" id="F6UJD6"/>